<feature type="domain" description="Histidine kinase/HSP90-like ATPase" evidence="10">
    <location>
        <begin position="315"/>
        <end position="408"/>
    </location>
</feature>
<dbReference type="STRING" id="1538463.B0T36_18250"/>
<keyword evidence="5" id="KW-0547">Nucleotide-binding</keyword>
<evidence type="ECO:0000256" key="6">
    <source>
        <dbReference type="ARBA" id="ARBA00022777"/>
    </source>
</evidence>
<evidence type="ECO:0000313" key="12">
    <source>
        <dbReference type="EMBL" id="ONM47742.1"/>
    </source>
</evidence>
<dbReference type="PANTHER" id="PTHR24421">
    <property type="entry name" value="NITRATE/NITRITE SENSOR PROTEIN NARX-RELATED"/>
    <property type="match status" value="1"/>
</dbReference>
<keyword evidence="4" id="KW-0808">Transferase</keyword>
<dbReference type="PANTHER" id="PTHR24421:SF10">
    <property type="entry name" value="NITRATE_NITRITE SENSOR PROTEIN NARQ"/>
    <property type="match status" value="1"/>
</dbReference>
<comment type="catalytic activity">
    <reaction evidence="1">
        <text>ATP + protein L-histidine = ADP + protein N-phospho-L-histidine.</text>
        <dbReference type="EC" id="2.7.13.3"/>
    </reaction>
</comment>
<dbReference type="InterPro" id="IPR050482">
    <property type="entry name" value="Sensor_HK_TwoCompSys"/>
</dbReference>
<evidence type="ECO:0000256" key="2">
    <source>
        <dbReference type="ARBA" id="ARBA00012438"/>
    </source>
</evidence>
<evidence type="ECO:0000256" key="8">
    <source>
        <dbReference type="ARBA" id="ARBA00023012"/>
    </source>
</evidence>
<dbReference type="Proteomes" id="UP000188836">
    <property type="component" value="Unassembled WGS sequence"/>
</dbReference>
<evidence type="ECO:0000256" key="9">
    <source>
        <dbReference type="SAM" id="Phobius"/>
    </source>
</evidence>
<dbReference type="GO" id="GO:0005524">
    <property type="term" value="F:ATP binding"/>
    <property type="evidence" value="ECO:0007669"/>
    <property type="project" value="UniProtKB-KW"/>
</dbReference>
<dbReference type="OrthoDB" id="227596at2"/>
<comment type="caution">
    <text evidence="12">The sequence shown here is derived from an EMBL/GenBank/DDBJ whole genome shotgun (WGS) entry which is preliminary data.</text>
</comment>
<evidence type="ECO:0000256" key="4">
    <source>
        <dbReference type="ARBA" id="ARBA00022679"/>
    </source>
</evidence>
<evidence type="ECO:0000256" key="3">
    <source>
        <dbReference type="ARBA" id="ARBA00022553"/>
    </source>
</evidence>
<dbReference type="InterPro" id="IPR011712">
    <property type="entry name" value="Sig_transdc_His_kin_sub3_dim/P"/>
</dbReference>
<evidence type="ECO:0000256" key="1">
    <source>
        <dbReference type="ARBA" id="ARBA00000085"/>
    </source>
</evidence>
<keyword evidence="7" id="KW-0067">ATP-binding</keyword>
<keyword evidence="3" id="KW-0597">Phosphoprotein</keyword>
<dbReference type="Gene3D" id="3.30.565.10">
    <property type="entry name" value="Histidine kinase-like ATPase, C-terminal domain"/>
    <property type="match status" value="1"/>
</dbReference>
<keyword evidence="8" id="KW-0902">Two-component regulatory system</keyword>
<keyword evidence="9" id="KW-1133">Transmembrane helix</keyword>
<keyword evidence="9" id="KW-0472">Membrane</keyword>
<dbReference type="CDD" id="cd16917">
    <property type="entry name" value="HATPase_UhpB-NarQ-NarX-like"/>
    <property type="match status" value="1"/>
</dbReference>
<name>A0A1V2TDZ2_9NOCA</name>
<evidence type="ECO:0000259" key="11">
    <source>
        <dbReference type="Pfam" id="PF07730"/>
    </source>
</evidence>
<evidence type="ECO:0000313" key="13">
    <source>
        <dbReference type="Proteomes" id="UP000188836"/>
    </source>
</evidence>
<dbReference type="SUPFAM" id="SSF55874">
    <property type="entry name" value="ATPase domain of HSP90 chaperone/DNA topoisomerase II/histidine kinase"/>
    <property type="match status" value="1"/>
</dbReference>
<organism evidence="12 13">
    <name type="scientific">Nocardia donostiensis</name>
    <dbReference type="NCBI Taxonomy" id="1538463"/>
    <lineage>
        <taxon>Bacteria</taxon>
        <taxon>Bacillati</taxon>
        <taxon>Actinomycetota</taxon>
        <taxon>Actinomycetes</taxon>
        <taxon>Mycobacteriales</taxon>
        <taxon>Nocardiaceae</taxon>
        <taxon>Nocardia</taxon>
    </lineage>
</organism>
<dbReference type="AlphaFoldDB" id="A0A1V2TDZ2"/>
<dbReference type="GO" id="GO:0016020">
    <property type="term" value="C:membrane"/>
    <property type="evidence" value="ECO:0007669"/>
    <property type="project" value="InterPro"/>
</dbReference>
<feature type="transmembrane region" description="Helical" evidence="9">
    <location>
        <begin position="123"/>
        <end position="142"/>
    </location>
</feature>
<gene>
    <name evidence="12" type="ORF">B0T46_15915</name>
</gene>
<protein>
    <recommendedName>
        <fullName evidence="2">histidine kinase</fullName>
        <ecNumber evidence="2">2.7.13.3</ecNumber>
    </recommendedName>
</protein>
<dbReference type="GO" id="GO:0046983">
    <property type="term" value="F:protein dimerization activity"/>
    <property type="evidence" value="ECO:0007669"/>
    <property type="project" value="InterPro"/>
</dbReference>
<dbReference type="Pfam" id="PF07730">
    <property type="entry name" value="HisKA_3"/>
    <property type="match status" value="1"/>
</dbReference>
<dbReference type="InterPro" id="IPR036890">
    <property type="entry name" value="HATPase_C_sf"/>
</dbReference>
<keyword evidence="6 12" id="KW-0418">Kinase</keyword>
<feature type="transmembrane region" description="Helical" evidence="9">
    <location>
        <begin position="27"/>
        <end position="45"/>
    </location>
</feature>
<evidence type="ECO:0000256" key="7">
    <source>
        <dbReference type="ARBA" id="ARBA00022840"/>
    </source>
</evidence>
<keyword evidence="9" id="KW-0812">Transmembrane</keyword>
<accession>A0A1V2TDZ2</accession>
<evidence type="ECO:0000256" key="5">
    <source>
        <dbReference type="ARBA" id="ARBA00022741"/>
    </source>
</evidence>
<dbReference type="InterPro" id="IPR003594">
    <property type="entry name" value="HATPase_dom"/>
</dbReference>
<evidence type="ECO:0000259" key="10">
    <source>
        <dbReference type="Pfam" id="PF02518"/>
    </source>
</evidence>
<feature type="domain" description="Signal transduction histidine kinase subgroup 3 dimerisation and phosphoacceptor" evidence="11">
    <location>
        <begin position="202"/>
        <end position="269"/>
    </location>
</feature>
<proteinExistence type="predicted"/>
<sequence>MDPPHESVCCDEGVRYWSALSAAAQDALIAGVAFAIGAGLYLSGLYPMTGPVDETSLAVRFGLLALLCGVTLLRRRRPIWALVAGLVPLGIDIALGATLPMSIVYSDLIYAAVLYSTRRQSRFVVGTGVVLSLAAVGATLVVTGDWRVTALVLVIASTLVGTSMWWALSVRAHKETAQAERARAHALALVAELDRRAAVADERKMMARDLHDVIAGQLSAIAIQSEAALGVLARSGTGPELAPIIGSIRSSSVDALREMRTMIGLLRRDDGVADLAAPSGLAQLSRLVETTRATGTLVRVNIRADDAEPASAVDQAAYRIVQEALTNSMKHAPGQEISIDVSADQSTVTLSVRNTLPADRPPREPGNDPRIGHRGLVNMRERATALGGTFHAGAEPGGWAVHVRLPATPAAEPAEVAL</sequence>
<dbReference type="EMBL" id="MUMY01000013">
    <property type="protein sequence ID" value="ONM47742.1"/>
    <property type="molecule type" value="Genomic_DNA"/>
</dbReference>
<keyword evidence="13" id="KW-1185">Reference proteome</keyword>
<reference evidence="12 13" key="1">
    <citation type="journal article" date="2016" name="Antonie Van Leeuwenhoek">
        <title>Nocardia donostiensis sp. nov., isolated from human respiratory specimens.</title>
        <authorList>
            <person name="Ercibengoa M."/>
            <person name="Bell M."/>
            <person name="Marimon J.M."/>
            <person name="Humrighouse B."/>
            <person name="Klenk H.P."/>
            <person name="Potter G."/>
            <person name="Perez-Trallero E."/>
        </authorList>
    </citation>
    <scope>NUCLEOTIDE SEQUENCE [LARGE SCALE GENOMIC DNA]</scope>
    <source>
        <strain evidence="12 13">X1655</strain>
    </source>
</reference>
<feature type="transmembrane region" description="Helical" evidence="9">
    <location>
        <begin position="148"/>
        <end position="168"/>
    </location>
</feature>
<dbReference type="Gene3D" id="1.20.5.1930">
    <property type="match status" value="1"/>
</dbReference>
<dbReference type="Pfam" id="PF02518">
    <property type="entry name" value="HATPase_c"/>
    <property type="match status" value="1"/>
</dbReference>
<dbReference type="RefSeq" id="WP_077117893.1">
    <property type="nucleotide sequence ID" value="NZ_MUMY01000013.1"/>
</dbReference>
<dbReference type="GO" id="GO:0000155">
    <property type="term" value="F:phosphorelay sensor kinase activity"/>
    <property type="evidence" value="ECO:0007669"/>
    <property type="project" value="InterPro"/>
</dbReference>
<dbReference type="EC" id="2.7.13.3" evidence="2"/>
<feature type="transmembrane region" description="Helical" evidence="9">
    <location>
        <begin position="57"/>
        <end position="73"/>
    </location>
</feature>